<dbReference type="RefSeq" id="WP_252852497.1">
    <property type="nucleotide sequence ID" value="NZ_JAMXLR010000036.1"/>
</dbReference>
<feature type="domain" description="SET" evidence="3">
    <location>
        <begin position="19"/>
        <end position="113"/>
    </location>
</feature>
<proteinExistence type="predicted"/>
<evidence type="ECO:0000256" key="2">
    <source>
        <dbReference type="ARBA" id="ARBA00022691"/>
    </source>
</evidence>
<gene>
    <name evidence="5" type="ORF">NG895_10805</name>
</gene>
<dbReference type="PANTHER" id="PTHR12350">
    <property type="entry name" value="HISTONE-LYSINE N-METHYLTRANSFERASE-RELATED"/>
    <property type="match status" value="1"/>
</dbReference>
<keyword evidence="2" id="KW-0949">S-adenosyl-L-methionine</keyword>
<comment type="caution">
    <text evidence="5">The sequence shown here is derived from an EMBL/GenBank/DDBJ whole genome shotgun (WGS) entry which is preliminary data.</text>
</comment>
<keyword evidence="1" id="KW-0808">Transferase</keyword>
<evidence type="ECO:0000313" key="5">
    <source>
        <dbReference type="EMBL" id="MCO6044395.1"/>
    </source>
</evidence>
<accession>A0A9X2JFT1</accession>
<reference evidence="5" key="1">
    <citation type="submission" date="2022-06" db="EMBL/GenBank/DDBJ databases">
        <title>Aeoliella straminimaris, a novel planctomycete from sediments.</title>
        <authorList>
            <person name="Vitorino I.R."/>
            <person name="Lage O.M."/>
        </authorList>
    </citation>
    <scope>NUCLEOTIDE SEQUENCE</scope>
    <source>
        <strain evidence="5">ICT_H6.2</strain>
    </source>
</reference>
<dbReference type="PROSITE" id="PS50868">
    <property type="entry name" value="POST_SET"/>
    <property type="match status" value="1"/>
</dbReference>
<dbReference type="AlphaFoldDB" id="A0A9X2JFT1"/>
<dbReference type="Gene3D" id="2.170.270.10">
    <property type="entry name" value="SET domain"/>
    <property type="match status" value="1"/>
</dbReference>
<dbReference type="InterPro" id="IPR003616">
    <property type="entry name" value="Post-SET_dom"/>
</dbReference>
<sequence length="149" mass="16737">MTRIYPESLPVIPDEPSAEDFRVVQVDDKRGLGVLVLRAFKAGDVLFRMNGVLTAEMTQYSLQMDERWHLDDPDFAGRVLHCCDPNSELDPKTRLYTAVKDIEPGDLLTMDYDVTEDVLYRAFECSCGADNCRGYIAGRKVDQVAANVA</sequence>
<evidence type="ECO:0000259" key="4">
    <source>
        <dbReference type="PROSITE" id="PS50868"/>
    </source>
</evidence>
<organism evidence="5 6">
    <name type="scientific">Aeoliella straminimaris</name>
    <dbReference type="NCBI Taxonomy" id="2954799"/>
    <lineage>
        <taxon>Bacteria</taxon>
        <taxon>Pseudomonadati</taxon>
        <taxon>Planctomycetota</taxon>
        <taxon>Planctomycetia</taxon>
        <taxon>Pirellulales</taxon>
        <taxon>Lacipirellulaceae</taxon>
        <taxon>Aeoliella</taxon>
    </lineage>
</organism>
<feature type="domain" description="Post-SET" evidence="4">
    <location>
        <begin position="121"/>
        <end position="137"/>
    </location>
</feature>
<keyword evidence="6" id="KW-1185">Reference proteome</keyword>
<evidence type="ECO:0000256" key="1">
    <source>
        <dbReference type="ARBA" id="ARBA00022679"/>
    </source>
</evidence>
<dbReference type="PANTHER" id="PTHR12350:SF19">
    <property type="entry name" value="SET DOMAIN-CONTAINING PROTEIN"/>
    <property type="match status" value="1"/>
</dbReference>
<dbReference type="InterPro" id="IPR046341">
    <property type="entry name" value="SET_dom_sf"/>
</dbReference>
<dbReference type="InterPro" id="IPR053201">
    <property type="entry name" value="Flavunoidine_N-MTase"/>
</dbReference>
<evidence type="ECO:0008006" key="7">
    <source>
        <dbReference type="Google" id="ProtNLM"/>
    </source>
</evidence>
<dbReference type="EMBL" id="JAMXLR010000036">
    <property type="protein sequence ID" value="MCO6044395.1"/>
    <property type="molecule type" value="Genomic_DNA"/>
</dbReference>
<evidence type="ECO:0000313" key="6">
    <source>
        <dbReference type="Proteomes" id="UP001155241"/>
    </source>
</evidence>
<dbReference type="SUPFAM" id="SSF82199">
    <property type="entry name" value="SET domain"/>
    <property type="match status" value="1"/>
</dbReference>
<evidence type="ECO:0000259" key="3">
    <source>
        <dbReference type="PROSITE" id="PS50280"/>
    </source>
</evidence>
<dbReference type="Proteomes" id="UP001155241">
    <property type="component" value="Unassembled WGS sequence"/>
</dbReference>
<dbReference type="PROSITE" id="PS50280">
    <property type="entry name" value="SET"/>
    <property type="match status" value="1"/>
</dbReference>
<dbReference type="InterPro" id="IPR001214">
    <property type="entry name" value="SET_dom"/>
</dbReference>
<dbReference type="GO" id="GO:0016740">
    <property type="term" value="F:transferase activity"/>
    <property type="evidence" value="ECO:0007669"/>
    <property type="project" value="UniProtKB-KW"/>
</dbReference>
<name>A0A9X2JFT1_9BACT</name>
<protein>
    <recommendedName>
        <fullName evidence="7">Post-SET domain-containing protein</fullName>
    </recommendedName>
</protein>